<dbReference type="AlphaFoldDB" id="M1J165"/>
<dbReference type="Gene3D" id="3.20.20.140">
    <property type="entry name" value="Metal-dependent hydrolases"/>
    <property type="match status" value="1"/>
</dbReference>
<organism evidence="3">
    <name type="scientific">Sulfolobus acidocaldarius Ron12/I</name>
    <dbReference type="NCBI Taxonomy" id="1028567"/>
    <lineage>
        <taxon>Archaea</taxon>
        <taxon>Thermoproteota</taxon>
        <taxon>Thermoprotei</taxon>
        <taxon>Sulfolobales</taxon>
        <taxon>Sulfolobaceae</taxon>
        <taxon>Sulfolobus</taxon>
    </lineage>
</organism>
<dbReference type="SUPFAM" id="SSF51556">
    <property type="entry name" value="Metallo-dependent hydrolases"/>
    <property type="match status" value="1"/>
</dbReference>
<gene>
    <name evidence="2" type="ORF">SacRon12I_10680</name>
</gene>
<evidence type="ECO:0000313" key="3">
    <source>
        <dbReference type="Proteomes" id="UP000011280"/>
    </source>
</evidence>
<accession>M1J165</accession>
<dbReference type="PANTHER" id="PTHR43383">
    <property type="entry name" value="NODULIN 6"/>
    <property type="match status" value="1"/>
</dbReference>
<dbReference type="PANTHER" id="PTHR43383:SF2">
    <property type="entry name" value="AMIDOHYDROLASE 2 FAMILY PROTEIN"/>
    <property type="match status" value="1"/>
</dbReference>
<evidence type="ECO:0000259" key="1">
    <source>
        <dbReference type="Pfam" id="PF04909"/>
    </source>
</evidence>
<dbReference type="InterPro" id="IPR032466">
    <property type="entry name" value="Metal_Hydrolase"/>
</dbReference>
<dbReference type="Proteomes" id="UP000011280">
    <property type="component" value="Chromosome"/>
</dbReference>
<protein>
    <recommendedName>
        <fullName evidence="1">Amidohydrolase-related domain-containing protein</fullName>
    </recommendedName>
</protein>
<sequence>MIIDSHCHWFSVKVMDEKEFMMASAESWGEKEINADVIEMNKWRPFYLMLKKEMKRLLGDDFIKERNRLIRDDPVSYMKFLIDDAKIKAFVIDEGFGSKEMEIPAPYKRLFRIESIINSSLFSLPFDKAIEFFEETLRNKVREGYVGFKSIIAYRTGLNITCNELKALEDFLSRDEDWYGEKKKGFRDYLLCKTMEIAKELDVPLQVHTGAGDRDIKLELSRPAYLTNVVRRYEGKIVFVHSGYPYHRETAWMSYIFPSVYLDLSQVCPFAPLGALNALEEIMEVAPFNKIMYGSDGFNIPEIAWISAKIFPRYLDMVLNKMVSLGIIEEEEEIRQMILSRNASRLYKLD</sequence>
<dbReference type="GO" id="GO:0016787">
    <property type="term" value="F:hydrolase activity"/>
    <property type="evidence" value="ECO:0007669"/>
    <property type="project" value="InterPro"/>
</dbReference>
<evidence type="ECO:0000313" key="2">
    <source>
        <dbReference type="EMBL" id="AGE74352.1"/>
    </source>
</evidence>
<reference evidence="2 3" key="1">
    <citation type="journal article" date="2012" name="ISME J.">
        <title>Genomic evidence of rapid, global-scale gene flow in a Sulfolobus species.</title>
        <authorList>
            <person name="Mao D."/>
            <person name="Grogan D."/>
        </authorList>
    </citation>
    <scope>NUCLEOTIDE SEQUENCE [LARGE SCALE GENOMIC DNA]</scope>
    <source>
        <strain evidence="2 3">Ron12/I</strain>
    </source>
</reference>
<dbReference type="EMBL" id="CP002818">
    <property type="protein sequence ID" value="AGE74352.1"/>
    <property type="molecule type" value="Genomic_DNA"/>
</dbReference>
<dbReference type="Pfam" id="PF04909">
    <property type="entry name" value="Amidohydro_2"/>
    <property type="match status" value="1"/>
</dbReference>
<feature type="domain" description="Amidohydrolase-related" evidence="1">
    <location>
        <begin position="3"/>
        <end position="349"/>
    </location>
</feature>
<dbReference type="InterPro" id="IPR006680">
    <property type="entry name" value="Amidohydro-rel"/>
</dbReference>
<dbReference type="PATRIC" id="fig|1028567.7.peg.2139"/>
<proteinExistence type="predicted"/>
<dbReference type="KEGG" id="sacr:SacRon12I_10680"/>
<dbReference type="HOGENOM" id="CLU_017290_4_0_2"/>
<name>M1J165_9CREN</name>